<dbReference type="InterPro" id="IPR055941">
    <property type="entry name" value="DUF7519"/>
</dbReference>
<sequence>MTTELETRPSRFGVGLAGLFAMGVVIATAIGFTSLLLSLLGVGVLLVGTAAGREAIATLGGGALVGGVLAAGLADASPEALVLGTACLVLAWDTSSQAIDLGRTLGKRADTTRALAVHTAVATLAAAVISGVGYAVFRVADGGYPITVLVLLLFGALVVGAAYRG</sequence>
<proteinExistence type="predicted"/>
<dbReference type="AlphaFoldDB" id="A0A3P3RCS4"/>
<gene>
    <name evidence="2" type="ORF">EIK79_07710</name>
</gene>
<reference evidence="2 3" key="1">
    <citation type="submission" date="2018-11" db="EMBL/GenBank/DDBJ databases">
        <title>Taxonoimc description of Halomarina strain SPP-AMP-1.</title>
        <authorList>
            <person name="Pal Y."/>
            <person name="Srinivasana K."/>
            <person name="Verma A."/>
            <person name="Kumar P."/>
        </authorList>
    </citation>
    <scope>NUCLEOTIDE SEQUENCE [LARGE SCALE GENOMIC DNA]</scope>
    <source>
        <strain evidence="2 3">SPP-AMP-1</strain>
    </source>
</reference>
<feature type="transmembrane region" description="Helical" evidence="1">
    <location>
        <begin position="114"/>
        <end position="137"/>
    </location>
</feature>
<name>A0A3P3RCS4_9EURY</name>
<evidence type="ECO:0000313" key="2">
    <source>
        <dbReference type="EMBL" id="RRJ31276.1"/>
    </source>
</evidence>
<dbReference type="EMBL" id="RRCH01000015">
    <property type="protein sequence ID" value="RRJ31276.1"/>
    <property type="molecule type" value="Genomic_DNA"/>
</dbReference>
<keyword evidence="3" id="KW-1185">Reference proteome</keyword>
<protein>
    <submittedName>
        <fullName evidence="2">Uncharacterized protein</fullName>
    </submittedName>
</protein>
<comment type="caution">
    <text evidence="2">The sequence shown here is derived from an EMBL/GenBank/DDBJ whole genome shotgun (WGS) entry which is preliminary data.</text>
</comment>
<dbReference type="RefSeq" id="WP_124954550.1">
    <property type="nucleotide sequence ID" value="NZ_RRCH01000015.1"/>
</dbReference>
<evidence type="ECO:0000256" key="1">
    <source>
        <dbReference type="SAM" id="Phobius"/>
    </source>
</evidence>
<dbReference type="OrthoDB" id="157642at2157"/>
<dbReference type="Proteomes" id="UP000282322">
    <property type="component" value="Unassembled WGS sequence"/>
</dbReference>
<dbReference type="Pfam" id="PF24363">
    <property type="entry name" value="DUF7519"/>
    <property type="match status" value="1"/>
</dbReference>
<feature type="transmembrane region" description="Helical" evidence="1">
    <location>
        <begin position="143"/>
        <end position="163"/>
    </location>
</feature>
<keyword evidence="1" id="KW-0472">Membrane</keyword>
<keyword evidence="1" id="KW-1133">Transmembrane helix</keyword>
<feature type="transmembrane region" description="Helical" evidence="1">
    <location>
        <begin position="20"/>
        <end position="48"/>
    </location>
</feature>
<organism evidence="2 3">
    <name type="scientific">Halocatena pleomorpha</name>
    <dbReference type="NCBI Taxonomy" id="1785090"/>
    <lineage>
        <taxon>Archaea</taxon>
        <taxon>Methanobacteriati</taxon>
        <taxon>Methanobacteriota</taxon>
        <taxon>Stenosarchaea group</taxon>
        <taxon>Halobacteria</taxon>
        <taxon>Halobacteriales</taxon>
        <taxon>Natronomonadaceae</taxon>
        <taxon>Halocatena</taxon>
    </lineage>
</organism>
<feature type="transmembrane region" description="Helical" evidence="1">
    <location>
        <begin position="55"/>
        <end position="74"/>
    </location>
</feature>
<accession>A0A3P3RCS4</accession>
<evidence type="ECO:0000313" key="3">
    <source>
        <dbReference type="Proteomes" id="UP000282322"/>
    </source>
</evidence>
<keyword evidence="1" id="KW-0812">Transmembrane</keyword>